<reference evidence="2" key="2">
    <citation type="submission" date="2017-05" db="EMBL/GenBank/DDBJ databases">
        <authorList>
            <consortium name="The Broad Institute Genomics Platform"/>
            <consortium name="The Broad Institute Genomic Center for Infectious Diseases"/>
            <person name="Earl A."/>
            <person name="Manson A."/>
            <person name="Schwartman J."/>
            <person name="Gilmore M."/>
            <person name="Abouelleil A."/>
            <person name="Cao P."/>
            <person name="Chapman S."/>
            <person name="Cusick C."/>
            <person name="Shea T."/>
            <person name="Young S."/>
            <person name="Neafsey D."/>
            <person name="Nusbaum C."/>
            <person name="Birren B."/>
        </authorList>
    </citation>
    <scope>NUCLEOTIDE SEQUENCE</scope>
    <source>
        <strain evidence="2">9E7_DIV0242</strain>
    </source>
</reference>
<dbReference type="EMBL" id="CP147247">
    <property type="protein sequence ID" value="WYJ89208.1"/>
    <property type="molecule type" value="Genomic_DNA"/>
</dbReference>
<dbReference type="RefSeq" id="WP_086348034.1">
    <property type="nucleotide sequence ID" value="NZ_CP147247.1"/>
</dbReference>
<accession>A0A242KDI3</accession>
<name>A0A242KDI3_9ENTE</name>
<dbReference type="Proteomes" id="UP000195141">
    <property type="component" value="Chromosome"/>
</dbReference>
<organism evidence="1">
    <name type="scientific">Candidatus Enterococcus clewellii</name>
    <dbReference type="NCBI Taxonomy" id="1834193"/>
    <lineage>
        <taxon>Bacteria</taxon>
        <taxon>Bacillati</taxon>
        <taxon>Bacillota</taxon>
        <taxon>Bacilli</taxon>
        <taxon>Lactobacillales</taxon>
        <taxon>Enterococcaceae</taxon>
        <taxon>Enterococcus</taxon>
    </lineage>
</organism>
<evidence type="ECO:0000313" key="2">
    <source>
        <dbReference type="EMBL" id="WYJ89208.1"/>
    </source>
</evidence>
<dbReference type="AlphaFoldDB" id="A0A242KDI3"/>
<evidence type="ECO:0000313" key="1">
    <source>
        <dbReference type="EMBL" id="OTP19129.1"/>
    </source>
</evidence>
<evidence type="ECO:0000313" key="3">
    <source>
        <dbReference type="Proteomes" id="UP000195141"/>
    </source>
</evidence>
<keyword evidence="3" id="KW-1185">Reference proteome</keyword>
<proteinExistence type="predicted"/>
<sequence>MGQRANLIIMENSEYTLYYDHWAANSLDAYLFWGPEKAVTFFKNHEKSGEEYWLDTVWCEGGAVIDLDLKVLLFFGGEDIFYDIHLRNTYLKLLSEMWPEYLIKWAHHGVLDLAEYVGYSKIEELNESSASPRNVEWKECFDCGDGKELEGALSIVDQGTLLIYPLYGYDAGSKVLNSGEILITVVENYEGQVHFEFPDLSTESYPDFARAGIHMDCASRTLFYWLADSSEISDEQLQILWPDWTIVNLLDDYKKHERLTQQHLLFLGCEEERLIDRIRTIVCGSYGKGDSLIDELTESLKKEGKEVQVNPLIHATNLFEMSTKRKDQLFTEAVAKIIS</sequence>
<dbReference type="OrthoDB" id="2528990at2"/>
<reference evidence="1" key="1">
    <citation type="submission" date="2017-05" db="EMBL/GenBank/DDBJ databases">
        <title>The Genome Sequence of Enterococcus sp. 9E7_DIV0242.</title>
        <authorList>
            <consortium name="The Broad Institute Genomics Platform"/>
            <consortium name="The Broad Institute Genomic Center for Infectious Diseases"/>
            <person name="Earl A."/>
            <person name="Manson A."/>
            <person name="Schwartman J."/>
            <person name="Gilmore M."/>
            <person name="Abouelleil A."/>
            <person name="Cao P."/>
            <person name="Chapman S."/>
            <person name="Cusick C."/>
            <person name="Shea T."/>
            <person name="Young S."/>
            <person name="Neafsey D."/>
            <person name="Nusbaum C."/>
            <person name="Birren B."/>
        </authorList>
    </citation>
    <scope>NUCLEOTIDE SEQUENCE [LARGE SCALE GENOMIC DNA]</scope>
    <source>
        <strain evidence="1">9E7_DIV0242</strain>
    </source>
</reference>
<reference evidence="2" key="3">
    <citation type="submission" date="2024-03" db="EMBL/GenBank/DDBJ databases">
        <title>The Genome Sequence of Enterococcus sp. DIV0242b.</title>
        <authorList>
            <consortium name="The Broad Institute Genomics Platform"/>
            <consortium name="The Broad Institute Microbial Omics Core"/>
            <consortium name="The Broad Institute Genomic Center for Infectious Diseases"/>
            <person name="Earl A."/>
            <person name="Manson A."/>
            <person name="Gilmore M."/>
            <person name="Schwartman J."/>
            <person name="Shea T."/>
            <person name="Abouelleil A."/>
            <person name="Cao P."/>
            <person name="Chapman S."/>
            <person name="Cusick C."/>
            <person name="Young S."/>
            <person name="Neafsey D."/>
            <person name="Nusbaum C."/>
            <person name="Birren B."/>
        </authorList>
    </citation>
    <scope>NUCLEOTIDE SEQUENCE</scope>
    <source>
        <strain evidence="2">9E7_DIV0242</strain>
    </source>
</reference>
<gene>
    <name evidence="2" type="ORF">A5888_000927</name>
    <name evidence="1" type="ORF">A5888_000943</name>
</gene>
<dbReference type="EMBL" id="NGMM01000001">
    <property type="protein sequence ID" value="OTP19129.1"/>
    <property type="molecule type" value="Genomic_DNA"/>
</dbReference>
<protein>
    <submittedName>
        <fullName evidence="1">Uncharacterized protein</fullName>
    </submittedName>
</protein>